<evidence type="ECO:0000313" key="5">
    <source>
        <dbReference type="Proteomes" id="UP001188597"/>
    </source>
</evidence>
<keyword evidence="5" id="KW-1185">Reference proteome</keyword>
<name>A0AA89AMK9_9ASTE</name>
<evidence type="ECO:0000256" key="2">
    <source>
        <dbReference type="SAM" id="MobiDB-lite"/>
    </source>
</evidence>
<protein>
    <recommendedName>
        <fullName evidence="3">Transposase (putative) gypsy type domain-containing protein</fullName>
    </recommendedName>
</protein>
<proteinExistence type="predicted"/>
<organism evidence="4 5">
    <name type="scientific">Escallonia herrerae</name>
    <dbReference type="NCBI Taxonomy" id="1293975"/>
    <lineage>
        <taxon>Eukaryota</taxon>
        <taxon>Viridiplantae</taxon>
        <taxon>Streptophyta</taxon>
        <taxon>Embryophyta</taxon>
        <taxon>Tracheophyta</taxon>
        <taxon>Spermatophyta</taxon>
        <taxon>Magnoliopsida</taxon>
        <taxon>eudicotyledons</taxon>
        <taxon>Gunneridae</taxon>
        <taxon>Pentapetalae</taxon>
        <taxon>asterids</taxon>
        <taxon>campanulids</taxon>
        <taxon>Escalloniales</taxon>
        <taxon>Escalloniaceae</taxon>
        <taxon>Escallonia</taxon>
    </lineage>
</organism>
<keyword evidence="1" id="KW-0175">Coiled coil</keyword>
<feature type="coiled-coil region" evidence="1">
    <location>
        <begin position="477"/>
        <end position="504"/>
    </location>
</feature>
<feature type="compositionally biased region" description="Acidic residues" evidence="2">
    <location>
        <begin position="283"/>
        <end position="293"/>
    </location>
</feature>
<dbReference type="PANTHER" id="PTHR31099">
    <property type="entry name" value="OS06G0165300 PROTEIN"/>
    <property type="match status" value="1"/>
</dbReference>
<dbReference type="InterPro" id="IPR007321">
    <property type="entry name" value="Transposase_28"/>
</dbReference>
<evidence type="ECO:0000256" key="1">
    <source>
        <dbReference type="SAM" id="Coils"/>
    </source>
</evidence>
<dbReference type="EMBL" id="JAVXUP010001790">
    <property type="protein sequence ID" value="KAK3008072.1"/>
    <property type="molecule type" value="Genomic_DNA"/>
</dbReference>
<comment type="caution">
    <text evidence="4">The sequence shown here is derived from an EMBL/GenBank/DDBJ whole genome shotgun (WGS) entry which is preliminary data.</text>
</comment>
<dbReference type="Pfam" id="PF04195">
    <property type="entry name" value="Transposase_28"/>
    <property type="match status" value="1"/>
</dbReference>
<feature type="domain" description="Transposase (putative) gypsy type" evidence="3">
    <location>
        <begin position="110"/>
        <end position="174"/>
    </location>
</feature>
<gene>
    <name evidence="4" type="ORF">RJ639_013515</name>
</gene>
<feature type="region of interest" description="Disordered" evidence="2">
    <location>
        <begin position="283"/>
        <end position="313"/>
    </location>
</feature>
<sequence>MSRQEDEHVSELSRGTTSVRVEPTFDPLFLEVGVPLIPYQEPRGLPVKEILASKAQSPKPFDAHTLRSRLSSYDLKILRDKYEIPSSVKLRLPGDGEVANMTTLKEIGVYYDTFVNGFRVPIHPFFIRVLNAYSLMPGQLSSHAWCFISFFIYQCHRLGLQPRLRVFRWFFTICTITRQVGWYFLTRCSKANANLFPHPPSSNHNWKERFLFVKLPKSQRGAVNNIWHPECDTRTCNMLKEKNLNETDLDHIEKLKVAEPLESKYPLSNDQLRECGIIFSLEEDSNEEEEGENNPETMSSKGTHGSAGGSRVDSPLFNTQGVLGEIILEKLASVHGVDEGIQDLEFDVLTAEPQPKKPMTDEIILGLTSKDKGKDQSKRKRVPLRAGTSSSARSDTPHRPDWNLSIEESIFKSPRTAWEWSRKGIIPMDRVTLFGYDISHTANGMVQLTSQALAQVQIGAEKLIAAEKVLDEERKLIQVENNFRQEAEKKVEDLTRALQKVKLSEASIAARVERLEAEKTKIGLNAVQSFKRSKVYTDQRLHDSKRALVYGYNTCKKDILKEYSNMDLSIYEHKYAREVAADESNRREEAEARVISQATANPTSSTSRSLGMFGAASAVLTVPQHMEIEAGLPRDTEMDASHEAAE</sequence>
<dbReference type="AlphaFoldDB" id="A0AA89AMK9"/>
<accession>A0AA89AMK9</accession>
<dbReference type="PANTHER" id="PTHR31099:SF28">
    <property type="entry name" value="F5J5.12"/>
    <property type="match status" value="1"/>
</dbReference>
<evidence type="ECO:0000259" key="3">
    <source>
        <dbReference type="Pfam" id="PF04195"/>
    </source>
</evidence>
<feature type="region of interest" description="Disordered" evidence="2">
    <location>
        <begin position="357"/>
        <end position="400"/>
    </location>
</feature>
<dbReference type="Proteomes" id="UP001188597">
    <property type="component" value="Unassembled WGS sequence"/>
</dbReference>
<evidence type="ECO:0000313" key="4">
    <source>
        <dbReference type="EMBL" id="KAK3008072.1"/>
    </source>
</evidence>
<reference evidence="4" key="1">
    <citation type="submission" date="2022-12" db="EMBL/GenBank/DDBJ databases">
        <title>Draft genome assemblies for two species of Escallonia (Escalloniales).</title>
        <authorList>
            <person name="Chanderbali A."/>
            <person name="Dervinis C."/>
            <person name="Anghel I."/>
            <person name="Soltis D."/>
            <person name="Soltis P."/>
            <person name="Zapata F."/>
        </authorList>
    </citation>
    <scope>NUCLEOTIDE SEQUENCE</scope>
    <source>
        <strain evidence="4">UCBG64.0493</strain>
        <tissue evidence="4">Leaf</tissue>
    </source>
</reference>